<protein>
    <submittedName>
        <fullName evidence="2">Uncharacterized protein</fullName>
    </submittedName>
</protein>
<keyword evidence="3" id="KW-1185">Reference proteome</keyword>
<evidence type="ECO:0000313" key="3">
    <source>
        <dbReference type="Proteomes" id="UP000241690"/>
    </source>
</evidence>
<evidence type="ECO:0000313" key="2">
    <source>
        <dbReference type="EMBL" id="PTB59351.1"/>
    </source>
</evidence>
<reference evidence="2 3" key="1">
    <citation type="submission" date="2016-07" db="EMBL/GenBank/DDBJ databases">
        <title>Multiple horizontal gene transfer events from other fungi enriched the ability of initially mycotrophic Trichoderma (Ascomycota) to feed on dead plant biomass.</title>
        <authorList>
            <consortium name="DOE Joint Genome Institute"/>
            <person name="Aerts A."/>
            <person name="Atanasova L."/>
            <person name="Chenthamara K."/>
            <person name="Zhang J."/>
            <person name="Grujic M."/>
            <person name="Henrissat B."/>
            <person name="Kuo A."/>
            <person name="Salamov A."/>
            <person name="Lipzen A."/>
            <person name="Labutti K."/>
            <person name="Barry K."/>
            <person name="Miao Y."/>
            <person name="Rahimi M.J."/>
            <person name="Shen Q."/>
            <person name="Grigoriev I.V."/>
            <person name="Kubicek C.P."/>
            <person name="Druzhinina I.S."/>
        </authorList>
    </citation>
    <scope>NUCLEOTIDE SEQUENCE [LARGE SCALE GENOMIC DNA]</scope>
    <source>
        <strain evidence="2 3">CBS 226.95</strain>
    </source>
</reference>
<accession>A0A2T4AQL0</accession>
<dbReference type="EMBL" id="KZ679676">
    <property type="protein sequence ID" value="PTB59351.1"/>
    <property type="molecule type" value="Genomic_DNA"/>
</dbReference>
<dbReference type="GeneID" id="36622723"/>
<gene>
    <name evidence="2" type="ORF">M431DRAFT_301293</name>
</gene>
<feature type="region of interest" description="Disordered" evidence="1">
    <location>
        <begin position="95"/>
        <end position="127"/>
    </location>
</feature>
<proteinExistence type="predicted"/>
<organism evidence="2 3">
    <name type="scientific">Trichoderma harzianum CBS 226.95</name>
    <dbReference type="NCBI Taxonomy" id="983964"/>
    <lineage>
        <taxon>Eukaryota</taxon>
        <taxon>Fungi</taxon>
        <taxon>Dikarya</taxon>
        <taxon>Ascomycota</taxon>
        <taxon>Pezizomycotina</taxon>
        <taxon>Sordariomycetes</taxon>
        <taxon>Hypocreomycetidae</taxon>
        <taxon>Hypocreales</taxon>
        <taxon>Hypocreaceae</taxon>
        <taxon>Trichoderma</taxon>
    </lineage>
</organism>
<dbReference type="RefSeq" id="XP_024779028.1">
    <property type="nucleotide sequence ID" value="XM_024914158.1"/>
</dbReference>
<feature type="compositionally biased region" description="Pro residues" evidence="1">
    <location>
        <begin position="105"/>
        <end position="114"/>
    </location>
</feature>
<dbReference type="AlphaFoldDB" id="A0A2T4AQL0"/>
<sequence>MHLCQSRAYNVQLCDPVPWQWEPHPSTSQGTTCAIPTNALLLLLRLLSRGIPPNRRPIFVDRQYDTLQQPPMSNTQRYFVQGERKGELVQSIVRDNPNPECARSGPPPFFPQPIQPGGSDPQEKIKQ</sequence>
<dbReference type="Proteomes" id="UP000241690">
    <property type="component" value="Unassembled WGS sequence"/>
</dbReference>
<evidence type="ECO:0000256" key="1">
    <source>
        <dbReference type="SAM" id="MobiDB-lite"/>
    </source>
</evidence>
<name>A0A2T4AQL0_TRIHA</name>